<protein>
    <recommendedName>
        <fullName evidence="4">Glutamine amidotransferase domain-containing protein</fullName>
    </recommendedName>
</protein>
<keyword evidence="1" id="KW-0812">Transmembrane</keyword>
<keyword evidence="1" id="KW-1133">Transmembrane helix</keyword>
<dbReference type="Gene3D" id="3.40.50.410">
    <property type="entry name" value="von Willebrand factor, type A domain"/>
    <property type="match status" value="1"/>
</dbReference>
<evidence type="ECO:0000313" key="3">
    <source>
        <dbReference type="Proteomes" id="UP000634206"/>
    </source>
</evidence>
<dbReference type="EMBL" id="JAENIG010000001">
    <property type="protein sequence ID" value="MBK1853471.1"/>
    <property type="molecule type" value="Genomic_DNA"/>
</dbReference>
<evidence type="ECO:0000313" key="2">
    <source>
        <dbReference type="EMBL" id="MBK1853471.1"/>
    </source>
</evidence>
<keyword evidence="3" id="KW-1185">Reference proteome</keyword>
<feature type="transmembrane region" description="Helical" evidence="1">
    <location>
        <begin position="6"/>
        <end position="26"/>
    </location>
</feature>
<name>A0AAE2S981_9BACT</name>
<dbReference type="PANTHER" id="PTHR37947:SF1">
    <property type="entry name" value="BLL2462 PROTEIN"/>
    <property type="match status" value="1"/>
</dbReference>
<evidence type="ECO:0000256" key="1">
    <source>
        <dbReference type="SAM" id="Phobius"/>
    </source>
</evidence>
<dbReference type="InterPro" id="IPR036465">
    <property type="entry name" value="vWFA_dom_sf"/>
</dbReference>
<dbReference type="Gene3D" id="3.40.50.880">
    <property type="match status" value="1"/>
</dbReference>
<keyword evidence="1" id="KW-0472">Membrane</keyword>
<proteinExistence type="predicted"/>
<evidence type="ECO:0008006" key="4">
    <source>
        <dbReference type="Google" id="ProtNLM"/>
    </source>
</evidence>
<dbReference type="Proteomes" id="UP000634206">
    <property type="component" value="Unassembled WGS sequence"/>
</dbReference>
<accession>A0AAE2S981</accession>
<feature type="transmembrane region" description="Helical" evidence="1">
    <location>
        <begin position="38"/>
        <end position="56"/>
    </location>
</feature>
<gene>
    <name evidence="2" type="ORF">JIN83_00715</name>
</gene>
<dbReference type="InterPro" id="IPR029062">
    <property type="entry name" value="Class_I_gatase-like"/>
</dbReference>
<dbReference type="PANTHER" id="PTHR37947">
    <property type="entry name" value="BLL2462 PROTEIN"/>
    <property type="match status" value="1"/>
</dbReference>
<dbReference type="AlphaFoldDB" id="A0AAE2S981"/>
<dbReference type="SUPFAM" id="SSF52317">
    <property type="entry name" value="Class I glutamine amidotransferase-like"/>
    <property type="match status" value="1"/>
</dbReference>
<comment type="caution">
    <text evidence="2">The sequence shown here is derived from an EMBL/GenBank/DDBJ whole genome shotgun (WGS) entry which is preliminary data.</text>
</comment>
<feature type="transmembrane region" description="Helical" evidence="1">
    <location>
        <begin position="711"/>
        <end position="730"/>
    </location>
</feature>
<dbReference type="RefSeq" id="WP_309488068.1">
    <property type="nucleotide sequence ID" value="NZ_JAENIG010000001.1"/>
</dbReference>
<organism evidence="2 3">
    <name type="scientific">Oceaniferula flava</name>
    <dbReference type="NCBI Taxonomy" id="2800421"/>
    <lineage>
        <taxon>Bacteria</taxon>
        <taxon>Pseudomonadati</taxon>
        <taxon>Verrucomicrobiota</taxon>
        <taxon>Verrucomicrobiia</taxon>
        <taxon>Verrucomicrobiales</taxon>
        <taxon>Verrucomicrobiaceae</taxon>
        <taxon>Oceaniferula</taxon>
    </lineage>
</organism>
<sequence length="737" mass="81063">MNPVLPLTLLIPILLVVVALGVWLSWKSSQTAPGKLRKILTGLRLLALLAMAVFLLNPGKWQSISDQVTRVWAVMLDSSKSMGVKEGESTRIEQALTLQKQIAQSAEDAGVELRYFTFDDAMTAVEAESPVTATGTHSDLTTSADSMLTQLSAQGEPLAGVLVLSDGRQTRQPRHSSFALRAQALQVPFHTVQVGGDVVMSDLALSAPRKLITAFPGQNVQITAVIESQGLDDLETPLILETETGEELQQVKVRVKADDRALHTFSIKAPEKSAIVRMRVPLDEDESRDSNNVVDVRLRILDDKAKVFIAEGAPYWDSKFLAQLLRQQKHMEVNSVHRLSANRWFRIDSGESKPHESANDVFPDTAEELMSYDLIIFGKNSEHFLTPSRIANLRAFVKDQGGAVLFSRSKPYTGKLPDLEPLEPVTWTTGLSGDFRLRPSADGQTAGLFGQALPAPESSVWSSLPELKDAHRIDVVKPFTRVLAHGEIGGGSTQGRFPLLMIRRYGQGVSGLVNADGLWKWDFYPDARELGNMYQEFWIQMIHWMLSYSEFLPGHDYSLNVSAGTVDPATPVAVRMAYRGVGKPSAPKLEVSSPVLDAPFILAPAAVPSADGRLKWATSFTPEKPGNYQLKLIPANRPEKGASLPEASVTVLPPPSEMDELSADAGFLKEFSESTGGQLLASADLPDFLSTALLPEAPESRDQGVEWKSSWMRWFMPILVIVCLALEWWLRRRNGLV</sequence>
<reference evidence="2" key="1">
    <citation type="submission" date="2021-01" db="EMBL/GenBank/DDBJ databases">
        <title>Modified the classification status of verrucomicrobia.</title>
        <authorList>
            <person name="Feng X."/>
        </authorList>
    </citation>
    <scope>NUCLEOTIDE SEQUENCE</scope>
    <source>
        <strain evidence="2">5K15</strain>
    </source>
</reference>